<dbReference type="Pfam" id="PF07715">
    <property type="entry name" value="Plug"/>
    <property type="match status" value="1"/>
</dbReference>
<dbReference type="PANTHER" id="PTHR30069">
    <property type="entry name" value="TONB-DEPENDENT OUTER MEMBRANE RECEPTOR"/>
    <property type="match status" value="1"/>
</dbReference>
<dbReference type="InterPro" id="IPR036942">
    <property type="entry name" value="Beta-barrel_TonB_sf"/>
</dbReference>
<evidence type="ECO:0000256" key="7">
    <source>
        <dbReference type="PROSITE-ProRule" id="PRU01360"/>
    </source>
</evidence>
<feature type="chain" id="PRO_5046791356" evidence="8">
    <location>
        <begin position="24"/>
        <end position="997"/>
    </location>
</feature>
<keyword evidence="6 7" id="KW-0998">Cell outer membrane</keyword>
<dbReference type="PANTHER" id="PTHR30069:SF46">
    <property type="entry name" value="OAR PROTEIN"/>
    <property type="match status" value="1"/>
</dbReference>
<dbReference type="Proteomes" id="UP001595740">
    <property type="component" value="Unassembled WGS sequence"/>
</dbReference>
<evidence type="ECO:0000256" key="3">
    <source>
        <dbReference type="ARBA" id="ARBA00022452"/>
    </source>
</evidence>
<dbReference type="Gene3D" id="2.170.130.10">
    <property type="entry name" value="TonB-dependent receptor, plug domain"/>
    <property type="match status" value="1"/>
</dbReference>
<keyword evidence="4 7" id="KW-0812">Transmembrane</keyword>
<keyword evidence="8" id="KW-0732">Signal</keyword>
<keyword evidence="5 7" id="KW-0472">Membrane</keyword>
<keyword evidence="12" id="KW-1185">Reference proteome</keyword>
<dbReference type="Gene3D" id="2.40.170.20">
    <property type="entry name" value="TonB-dependent receptor, beta-barrel domain"/>
    <property type="match status" value="1"/>
</dbReference>
<protein>
    <submittedName>
        <fullName evidence="11">TonB-dependent receptor domain-containing protein</fullName>
    </submittedName>
</protein>
<feature type="domain" description="TonB-dependent transporter Oar-like beta-barrel" evidence="10">
    <location>
        <begin position="579"/>
        <end position="954"/>
    </location>
</feature>
<feature type="domain" description="TonB-dependent receptor plug" evidence="9">
    <location>
        <begin position="124"/>
        <end position="221"/>
    </location>
</feature>
<dbReference type="InterPro" id="IPR057601">
    <property type="entry name" value="Oar-like_b-barrel"/>
</dbReference>
<accession>A0ABV7RJW4</accession>
<dbReference type="InterPro" id="IPR012910">
    <property type="entry name" value="Plug_dom"/>
</dbReference>
<dbReference type="PROSITE" id="PS52016">
    <property type="entry name" value="TONB_DEPENDENT_REC_3"/>
    <property type="match status" value="1"/>
</dbReference>
<name>A0ABV7RJW4_9GAMM</name>
<comment type="subcellular location">
    <subcellularLocation>
        <location evidence="1 7">Cell outer membrane</location>
        <topology evidence="1 7">Multi-pass membrane protein</topology>
    </subcellularLocation>
</comment>
<keyword evidence="11" id="KW-0675">Receptor</keyword>
<dbReference type="EMBL" id="JBHRXK010000001">
    <property type="protein sequence ID" value="MFC3549936.1"/>
    <property type="molecule type" value="Genomic_DNA"/>
</dbReference>
<evidence type="ECO:0000313" key="12">
    <source>
        <dbReference type="Proteomes" id="UP001595740"/>
    </source>
</evidence>
<feature type="signal peptide" evidence="8">
    <location>
        <begin position="1"/>
        <end position="23"/>
    </location>
</feature>
<dbReference type="InterPro" id="IPR037066">
    <property type="entry name" value="Plug_dom_sf"/>
</dbReference>
<evidence type="ECO:0000256" key="2">
    <source>
        <dbReference type="ARBA" id="ARBA00022448"/>
    </source>
</evidence>
<proteinExistence type="inferred from homology"/>
<evidence type="ECO:0000313" key="11">
    <source>
        <dbReference type="EMBL" id="MFC3549936.1"/>
    </source>
</evidence>
<evidence type="ECO:0000256" key="8">
    <source>
        <dbReference type="SAM" id="SignalP"/>
    </source>
</evidence>
<organism evidence="11 12">
    <name type="scientific">Lysobacter cavernae</name>
    <dbReference type="NCBI Taxonomy" id="1685901"/>
    <lineage>
        <taxon>Bacteria</taxon>
        <taxon>Pseudomonadati</taxon>
        <taxon>Pseudomonadota</taxon>
        <taxon>Gammaproteobacteria</taxon>
        <taxon>Lysobacterales</taxon>
        <taxon>Lysobacteraceae</taxon>
        <taxon>Lysobacter</taxon>
    </lineage>
</organism>
<keyword evidence="3 7" id="KW-1134">Transmembrane beta strand</keyword>
<comment type="similarity">
    <text evidence="7">Belongs to the TonB-dependent receptor family.</text>
</comment>
<reference evidence="12" key="1">
    <citation type="journal article" date="2019" name="Int. J. Syst. Evol. Microbiol.">
        <title>The Global Catalogue of Microorganisms (GCM) 10K type strain sequencing project: providing services to taxonomists for standard genome sequencing and annotation.</title>
        <authorList>
            <consortium name="The Broad Institute Genomics Platform"/>
            <consortium name="The Broad Institute Genome Sequencing Center for Infectious Disease"/>
            <person name="Wu L."/>
            <person name="Ma J."/>
        </authorList>
    </citation>
    <scope>NUCLEOTIDE SEQUENCE [LARGE SCALE GENOMIC DNA]</scope>
    <source>
        <strain evidence="12">KCTC 42875</strain>
    </source>
</reference>
<feature type="domain" description="TonB-dependent transporter Oar-like beta-barrel" evidence="10">
    <location>
        <begin position="319"/>
        <end position="573"/>
    </location>
</feature>
<gene>
    <name evidence="11" type="ORF">ACFOLC_02800</name>
</gene>
<dbReference type="InterPro" id="IPR039426">
    <property type="entry name" value="TonB-dep_rcpt-like"/>
</dbReference>
<dbReference type="RefSeq" id="WP_386757299.1">
    <property type="nucleotide sequence ID" value="NZ_JBHRXK010000001.1"/>
</dbReference>
<evidence type="ECO:0000256" key="6">
    <source>
        <dbReference type="ARBA" id="ARBA00023237"/>
    </source>
</evidence>
<evidence type="ECO:0000256" key="5">
    <source>
        <dbReference type="ARBA" id="ARBA00023136"/>
    </source>
</evidence>
<evidence type="ECO:0000259" key="9">
    <source>
        <dbReference type="Pfam" id="PF07715"/>
    </source>
</evidence>
<comment type="caution">
    <text evidence="11">The sequence shown here is derived from an EMBL/GenBank/DDBJ whole genome shotgun (WGS) entry which is preliminary data.</text>
</comment>
<evidence type="ECO:0000259" key="10">
    <source>
        <dbReference type="Pfam" id="PF25183"/>
    </source>
</evidence>
<evidence type="ECO:0000256" key="1">
    <source>
        <dbReference type="ARBA" id="ARBA00004571"/>
    </source>
</evidence>
<sequence length="997" mass="109838">MRRSALSLALGFTLASVAGAVMAQSAAGSIFGRAEAGQPIQIENLDTGTKREISADGSGRFSFTQLPTGRYRITSAGVSREAMVNVGTGTEVSFGAAASADATNLDRVEVVGTGAFNPIDVSSVESSTVFTAEQMSQLPVARDVTSVALLAPGAVRGDSGFGNVASFGGSSPAENGYYINGFDVTNLFNFLSYADLPFDAIAEQQVKTGGYGAEYGRSLGGIVSIVTKRGSNEWKGGASVYWNPEGLREHSRNVISRNPADLADGHVYSQYREDNQDDDFSYNVYGGGPIIKDRLFVFGLVEGVDDSYDRYYDDTSRHVKNTQPRGMVKLDWNITDNHLLEFTGISNRDKEKYVDYTNPNGSLYTGEHGEESARYTIERGGEIYTAKYTGHLTDNFTLSAQAGKLEITTEDRDPLLLGSEVCPRAFDSRTNPSQTVKIGCWNESVTFVRDPDAPKDLDKRDAYRLDGEWQIGDHSIRFGYDHEKFASQRAGQSYTGGIYYRYYRRAGDFNVNGVLVPAGTNYVRTWDYRSLSGNFEVINTAAYLEDSWQVTDDVLLYGGLRMEDFENFNAEGDTFAKSDSLLAPRVGFSWDINGDSTMKLFGNAGRYFIPIASNTSVRMSGGDNTAENFFFYDGNIDPVTGAPANGLGAQIGPSDDSAPVAPDSRTVSATNLDPMYQDEFILGFQQQLSANWTAGVRGIYRKVQNGMDDYCSHQPFQDWADDNGHANFDVNSLAGCVLVNPGRDLQLAVDLEGDGNLQQVSIPSAYFGMPRYKRSYKALDFFFERRFADDWYLQGSYTLAKSEGNVEGYVNSTLEQSDAGITQDFDNALFTDGTYGPLPNDRRHTVKLFGAYQLTEEWLVGGSFLLQSGRPLNCNGYIPLDDPRIGIDRSTFNNYAASSFYCRNAAGEDVLHNRGDQGRTPWVYNLDASVAYTPNWANKKLTLEMKVFNIFNIQRVTEYEETSAYGGNAAQAPDLNYLNVVNYQSPRSVLFSARYQF</sequence>
<dbReference type="Pfam" id="PF25183">
    <property type="entry name" value="OMP_b-brl_4"/>
    <property type="match status" value="2"/>
</dbReference>
<dbReference type="SUPFAM" id="SSF56935">
    <property type="entry name" value="Porins"/>
    <property type="match status" value="1"/>
</dbReference>
<evidence type="ECO:0000256" key="4">
    <source>
        <dbReference type="ARBA" id="ARBA00022692"/>
    </source>
</evidence>
<keyword evidence="2 7" id="KW-0813">Transport</keyword>